<organism evidence="2 3">
    <name type="scientific">Desulfoluna spongiiphila</name>
    <dbReference type="NCBI Taxonomy" id="419481"/>
    <lineage>
        <taxon>Bacteria</taxon>
        <taxon>Pseudomonadati</taxon>
        <taxon>Thermodesulfobacteriota</taxon>
        <taxon>Desulfobacteria</taxon>
        <taxon>Desulfobacterales</taxon>
        <taxon>Desulfolunaceae</taxon>
        <taxon>Desulfoluna</taxon>
    </lineage>
</organism>
<gene>
    <name evidence="2" type="ORF">SAMN05216233_103272</name>
</gene>
<evidence type="ECO:0000313" key="3">
    <source>
        <dbReference type="Proteomes" id="UP000198870"/>
    </source>
</evidence>
<dbReference type="EMBL" id="FMUX01000003">
    <property type="protein sequence ID" value="SCY07110.1"/>
    <property type="molecule type" value="Genomic_DNA"/>
</dbReference>
<sequence>MKKVVKLSEYRKKKKREAHEGPGREKSTVWMVAGVFAVAVLAVFIYLLLTGSTP</sequence>
<proteinExistence type="predicted"/>
<feature type="transmembrane region" description="Helical" evidence="1">
    <location>
        <begin position="29"/>
        <end position="49"/>
    </location>
</feature>
<keyword evidence="1" id="KW-0812">Transmembrane</keyword>
<keyword evidence="1" id="KW-1133">Transmembrane helix</keyword>
<dbReference type="Proteomes" id="UP000198870">
    <property type="component" value="Unassembled WGS sequence"/>
</dbReference>
<dbReference type="AlphaFoldDB" id="A0A1G5CY35"/>
<dbReference type="RefSeq" id="WP_175469553.1">
    <property type="nucleotide sequence ID" value="NZ_FMUX01000003.1"/>
</dbReference>
<reference evidence="2 3" key="1">
    <citation type="submission" date="2016-10" db="EMBL/GenBank/DDBJ databases">
        <authorList>
            <person name="de Groot N.N."/>
        </authorList>
    </citation>
    <scope>NUCLEOTIDE SEQUENCE [LARGE SCALE GENOMIC DNA]</scope>
    <source>
        <strain evidence="2 3">AA1</strain>
    </source>
</reference>
<keyword evidence="3" id="KW-1185">Reference proteome</keyword>
<name>A0A1G5CY35_9BACT</name>
<protein>
    <submittedName>
        <fullName evidence="2">Uncharacterized protein</fullName>
    </submittedName>
</protein>
<evidence type="ECO:0000313" key="2">
    <source>
        <dbReference type="EMBL" id="SCY07110.1"/>
    </source>
</evidence>
<evidence type="ECO:0000256" key="1">
    <source>
        <dbReference type="SAM" id="Phobius"/>
    </source>
</evidence>
<keyword evidence="1" id="KW-0472">Membrane</keyword>
<accession>A0A1G5CY35</accession>